<dbReference type="EMBL" id="AP014940">
    <property type="protein sequence ID" value="BAV98116.1"/>
    <property type="molecule type" value="Genomic_DNA"/>
</dbReference>
<evidence type="ECO:0000256" key="5">
    <source>
        <dbReference type="SAM" id="SignalP"/>
    </source>
</evidence>
<evidence type="ECO:0000259" key="6">
    <source>
        <dbReference type="SMART" id="SM00849"/>
    </source>
</evidence>
<dbReference type="InterPro" id="IPR036866">
    <property type="entry name" value="RibonucZ/Hydroxyglut_hydro"/>
</dbReference>
<feature type="chain" id="PRO_5043930620" evidence="5">
    <location>
        <begin position="21"/>
        <end position="327"/>
    </location>
</feature>
<feature type="signal peptide" evidence="5">
    <location>
        <begin position="1"/>
        <end position="20"/>
    </location>
</feature>
<dbReference type="CDD" id="cd07720">
    <property type="entry name" value="OPHC2-like_MBL-fold"/>
    <property type="match status" value="1"/>
</dbReference>
<dbReference type="AlphaFoldDB" id="A0AAU9AU74"/>
<keyword evidence="5" id="KW-0732">Signal</keyword>
<dbReference type="PANTHER" id="PTHR42978:SF6">
    <property type="entry name" value="QUORUM-QUENCHING LACTONASE YTNP-RELATED"/>
    <property type="match status" value="1"/>
</dbReference>
<dbReference type="GO" id="GO:0016787">
    <property type="term" value="F:hydrolase activity"/>
    <property type="evidence" value="ECO:0007669"/>
    <property type="project" value="UniProtKB-KW"/>
</dbReference>
<dbReference type="GO" id="GO:0046872">
    <property type="term" value="F:metal ion binding"/>
    <property type="evidence" value="ECO:0007669"/>
    <property type="project" value="UniProtKB-KW"/>
</dbReference>
<sequence length="327" mass="33474">MTRHSLSVFIAAVLASAALAACSRPPADAASAAAPAAQPAAAETAKPAEPVPADPAQAPQFFAFSIGKLAAAAVKDGDIDVANDGKTFGVGRPPADVAALLSANGQPTDVVHLSIQPLLVRSGERVLLFDTGAGNASFARAGRLPAALTASGTTPDQVTDIFISHAHPDHIGGLLTPAGALAFANAAIHLSAPEWAALQADKDSAKLVAAIAPKVQAFAPNAELVPGTVKAVAIEGHTPGHSAYEISSGDERLLYIGDAAHSSIVSVQHPEWTIQFDRDAPKAEASRRALLKRAADGNVHVYAVHFPFPGLGRVKAEGDHFVWVPDA</sequence>
<accession>A0AAU9AU74</accession>
<dbReference type="SMART" id="SM00849">
    <property type="entry name" value="Lactamase_B"/>
    <property type="match status" value="1"/>
</dbReference>
<gene>
    <name evidence="7" type="ORF">LEN_2629</name>
</gene>
<keyword evidence="3" id="KW-0378">Hydrolase</keyword>
<evidence type="ECO:0000256" key="4">
    <source>
        <dbReference type="ARBA" id="ARBA00022833"/>
    </source>
</evidence>
<dbReference type="InterPro" id="IPR001279">
    <property type="entry name" value="Metallo-B-lactamas"/>
</dbReference>
<protein>
    <submittedName>
        <fullName evidence="7">Beta-lactamase domain-containing protein</fullName>
    </submittedName>
</protein>
<proteinExistence type="inferred from homology"/>
<dbReference type="GeneID" id="83064475"/>
<keyword evidence="4" id="KW-0862">Zinc</keyword>
<dbReference type="KEGG" id="lem:LEN_2629"/>
<feature type="domain" description="Metallo-beta-lactamase" evidence="6">
    <location>
        <begin position="114"/>
        <end position="305"/>
    </location>
</feature>
<dbReference type="Gene3D" id="3.60.15.10">
    <property type="entry name" value="Ribonuclease Z/Hydroxyacylglutathione hydrolase-like"/>
    <property type="match status" value="1"/>
</dbReference>
<dbReference type="PANTHER" id="PTHR42978">
    <property type="entry name" value="QUORUM-QUENCHING LACTONASE YTNP-RELATED-RELATED"/>
    <property type="match status" value="1"/>
</dbReference>
<dbReference type="Proteomes" id="UP000218824">
    <property type="component" value="Chromosome"/>
</dbReference>
<evidence type="ECO:0000256" key="1">
    <source>
        <dbReference type="ARBA" id="ARBA00007749"/>
    </source>
</evidence>
<comment type="similarity">
    <text evidence="1">Belongs to the metallo-beta-lactamase superfamily.</text>
</comment>
<organism evidence="7 8">
    <name type="scientific">Lysobacter enzymogenes</name>
    <dbReference type="NCBI Taxonomy" id="69"/>
    <lineage>
        <taxon>Bacteria</taxon>
        <taxon>Pseudomonadati</taxon>
        <taxon>Pseudomonadota</taxon>
        <taxon>Gammaproteobacteria</taxon>
        <taxon>Lysobacterales</taxon>
        <taxon>Lysobacteraceae</taxon>
        <taxon>Lysobacter</taxon>
    </lineage>
</organism>
<name>A0AAU9AU74_LYSEN</name>
<dbReference type="InterPro" id="IPR051013">
    <property type="entry name" value="MBL_superfamily_lactonases"/>
</dbReference>
<reference evidence="7 8" key="1">
    <citation type="journal article" date="2017" name="DNA Res.">
        <title>Complete genome sequence and expression profile of the commercial lytic enzyme producer Lysobacter enzymogenes M497-1.</title>
        <authorList>
            <person name="Takami H."/>
            <person name="Toyoda A."/>
            <person name="Uchiyama I."/>
            <person name="Itoh T."/>
            <person name="Takaki Y."/>
            <person name="Arai W."/>
            <person name="Nishi S."/>
            <person name="Kawai M."/>
            <person name="Shinya K."/>
            <person name="Ikeda H."/>
        </authorList>
    </citation>
    <scope>NUCLEOTIDE SEQUENCE [LARGE SCALE GENOMIC DNA]</scope>
    <source>
        <strain evidence="7 8">M497-1</strain>
    </source>
</reference>
<keyword evidence="2" id="KW-0479">Metal-binding</keyword>
<evidence type="ECO:0000256" key="3">
    <source>
        <dbReference type="ARBA" id="ARBA00022801"/>
    </source>
</evidence>
<dbReference type="PROSITE" id="PS51257">
    <property type="entry name" value="PROKAR_LIPOPROTEIN"/>
    <property type="match status" value="1"/>
</dbReference>
<dbReference type="RefSeq" id="WP_096378647.1">
    <property type="nucleotide sequence ID" value="NZ_AP014940.1"/>
</dbReference>
<evidence type="ECO:0000313" key="8">
    <source>
        <dbReference type="Proteomes" id="UP000218824"/>
    </source>
</evidence>
<dbReference type="SUPFAM" id="SSF56281">
    <property type="entry name" value="Metallo-hydrolase/oxidoreductase"/>
    <property type="match status" value="1"/>
</dbReference>
<evidence type="ECO:0000313" key="7">
    <source>
        <dbReference type="EMBL" id="BAV98116.1"/>
    </source>
</evidence>
<evidence type="ECO:0000256" key="2">
    <source>
        <dbReference type="ARBA" id="ARBA00022723"/>
    </source>
</evidence>
<dbReference type="Pfam" id="PF00753">
    <property type="entry name" value="Lactamase_B"/>
    <property type="match status" value="1"/>
</dbReference>